<dbReference type="Gene3D" id="1.20.120.310">
    <property type="entry name" value="ERV/ALR sulfhydryl oxidase domain"/>
    <property type="match status" value="1"/>
</dbReference>
<evidence type="ECO:0000256" key="1">
    <source>
        <dbReference type="ARBA" id="ARBA00001974"/>
    </source>
</evidence>
<reference evidence="9 10" key="1">
    <citation type="submission" date="2024-06" db="EMBL/GenBank/DDBJ databases">
        <title>Complete genome of Phlyctema vagabunda strain 19-DSS-EL-015.</title>
        <authorList>
            <person name="Fiorenzani C."/>
        </authorList>
    </citation>
    <scope>NUCLEOTIDE SEQUENCE [LARGE SCALE GENOMIC DNA]</scope>
    <source>
        <strain evidence="9 10">19-DSS-EL-015</strain>
    </source>
</reference>
<comment type="cofactor">
    <cofactor evidence="1 6">
        <name>FAD</name>
        <dbReference type="ChEBI" id="CHEBI:57692"/>
    </cofactor>
</comment>
<gene>
    <name evidence="9" type="ORF">PVAG01_02921</name>
</gene>
<feature type="region of interest" description="Disordered" evidence="7">
    <location>
        <begin position="1"/>
        <end position="34"/>
    </location>
</feature>
<proteinExistence type="predicted"/>
<dbReference type="Proteomes" id="UP001629113">
    <property type="component" value="Unassembled WGS sequence"/>
</dbReference>
<evidence type="ECO:0000256" key="6">
    <source>
        <dbReference type="RuleBase" id="RU371123"/>
    </source>
</evidence>
<name>A0ABR4PRY1_9HELO</name>
<dbReference type="EMBL" id="JBFCZG010000002">
    <property type="protein sequence ID" value="KAL3426130.1"/>
    <property type="molecule type" value="Genomic_DNA"/>
</dbReference>
<dbReference type="Gene3D" id="4.10.320.60">
    <property type="match status" value="1"/>
</dbReference>
<comment type="catalytic activity">
    <reaction evidence="6">
        <text>2 R'C(R)SH + O2 = R'C(R)S-S(R)CR' + H2O2</text>
        <dbReference type="Rhea" id="RHEA:17357"/>
        <dbReference type="ChEBI" id="CHEBI:15379"/>
        <dbReference type="ChEBI" id="CHEBI:16240"/>
        <dbReference type="ChEBI" id="CHEBI:16520"/>
        <dbReference type="ChEBI" id="CHEBI:17412"/>
        <dbReference type="EC" id="1.8.3.2"/>
    </reaction>
</comment>
<evidence type="ECO:0000313" key="10">
    <source>
        <dbReference type="Proteomes" id="UP001629113"/>
    </source>
</evidence>
<evidence type="ECO:0000256" key="7">
    <source>
        <dbReference type="SAM" id="MobiDB-lite"/>
    </source>
</evidence>
<evidence type="ECO:0000256" key="3">
    <source>
        <dbReference type="ARBA" id="ARBA00022827"/>
    </source>
</evidence>
<comment type="caution">
    <text evidence="9">The sequence shown here is derived from an EMBL/GenBank/DDBJ whole genome shotgun (WGS) entry which is preliminary data.</text>
</comment>
<evidence type="ECO:0000256" key="2">
    <source>
        <dbReference type="ARBA" id="ARBA00022630"/>
    </source>
</evidence>
<dbReference type="PANTHER" id="PTHR12645:SF0">
    <property type="entry name" value="FAD-LINKED SULFHYDRYL OXIDASE ALR"/>
    <property type="match status" value="1"/>
</dbReference>
<dbReference type="EC" id="1.8.3.2" evidence="6"/>
<feature type="domain" description="ERV/ALR sulfhydryl oxidase" evidence="8">
    <location>
        <begin position="67"/>
        <end position="167"/>
    </location>
</feature>
<sequence>MADDNRNDPAASASQDTASAAPKPTLPKGMILGKDGKPCRTCNSLTAFTSSNKTITKSAKSLPPKDCPPDVEALGRSSWTLLHSISATYPVSPTPQEQGDVKQFLGLFGKLYPCWVCAEDFQAYMEREKIRASSRDEFGRWLCEAHNDVNRKLGKNEFDCGKWEERWRTGWKDGRCG</sequence>
<dbReference type="PROSITE" id="PS51324">
    <property type="entry name" value="ERV_ALR"/>
    <property type="match status" value="1"/>
</dbReference>
<dbReference type="Pfam" id="PF04777">
    <property type="entry name" value="Evr1_Alr"/>
    <property type="match status" value="1"/>
</dbReference>
<dbReference type="InterPro" id="IPR036774">
    <property type="entry name" value="ERV/ALR_sulphydryl_oxid_sf"/>
</dbReference>
<evidence type="ECO:0000256" key="4">
    <source>
        <dbReference type="ARBA" id="ARBA00023002"/>
    </source>
</evidence>
<evidence type="ECO:0000256" key="5">
    <source>
        <dbReference type="ARBA" id="ARBA00023157"/>
    </source>
</evidence>
<keyword evidence="5" id="KW-1015">Disulfide bond</keyword>
<keyword evidence="3 6" id="KW-0274">FAD</keyword>
<evidence type="ECO:0000259" key="8">
    <source>
        <dbReference type="PROSITE" id="PS51324"/>
    </source>
</evidence>
<dbReference type="PANTHER" id="PTHR12645">
    <property type="entry name" value="ALR/ERV"/>
    <property type="match status" value="1"/>
</dbReference>
<protein>
    <recommendedName>
        <fullName evidence="6">Sulfhydryl oxidase</fullName>
        <ecNumber evidence="6">1.8.3.2</ecNumber>
    </recommendedName>
</protein>
<dbReference type="SUPFAM" id="SSF69000">
    <property type="entry name" value="FAD-dependent thiol oxidase"/>
    <property type="match status" value="1"/>
</dbReference>
<keyword evidence="10" id="KW-1185">Reference proteome</keyword>
<dbReference type="InterPro" id="IPR017905">
    <property type="entry name" value="ERV/ALR_sulphydryl_oxidase"/>
</dbReference>
<dbReference type="InterPro" id="IPR039799">
    <property type="entry name" value="ALR/ERV"/>
</dbReference>
<feature type="compositionally biased region" description="Low complexity" evidence="7">
    <location>
        <begin position="10"/>
        <end position="21"/>
    </location>
</feature>
<evidence type="ECO:0000313" key="9">
    <source>
        <dbReference type="EMBL" id="KAL3426130.1"/>
    </source>
</evidence>
<accession>A0ABR4PRY1</accession>
<keyword evidence="4 6" id="KW-0560">Oxidoreductase</keyword>
<organism evidence="9 10">
    <name type="scientific">Phlyctema vagabunda</name>
    <dbReference type="NCBI Taxonomy" id="108571"/>
    <lineage>
        <taxon>Eukaryota</taxon>
        <taxon>Fungi</taxon>
        <taxon>Dikarya</taxon>
        <taxon>Ascomycota</taxon>
        <taxon>Pezizomycotina</taxon>
        <taxon>Leotiomycetes</taxon>
        <taxon>Helotiales</taxon>
        <taxon>Dermateaceae</taxon>
        <taxon>Phlyctema</taxon>
    </lineage>
</organism>
<keyword evidence="2 6" id="KW-0285">Flavoprotein</keyword>